<accession>A0A0B5DIB7</accession>
<dbReference type="AlphaFoldDB" id="A0A0B5DIB7"/>
<evidence type="ECO:0000313" key="4">
    <source>
        <dbReference type="Proteomes" id="UP000325763"/>
    </source>
</evidence>
<reference evidence="1 3" key="2">
    <citation type="journal article" date="2016" name="Appl. Microbiol. Biotechnol.">
        <title>Exploiting the genome sequence of Streptomyces nodosus for enhanced antibiotic production.</title>
        <authorList>
            <person name="Sweeney P."/>
            <person name="Murphy C.D."/>
            <person name="Caffrey P."/>
        </authorList>
    </citation>
    <scope>NUCLEOTIDE SEQUENCE [LARGE SCALE GENOMIC DNA]</scope>
    <source>
        <strain evidence="1 3">ATCC 14899</strain>
    </source>
</reference>
<dbReference type="Proteomes" id="UP000325763">
    <property type="component" value="Chromosome"/>
</dbReference>
<dbReference type="RefSeq" id="WP_043438474.1">
    <property type="nucleotide sequence ID" value="NZ_CP009313.1"/>
</dbReference>
<reference evidence="3" key="1">
    <citation type="submission" date="2014-09" db="EMBL/GenBank/DDBJ databases">
        <title>Sequence of the Streptomyces nodosus genome.</title>
        <authorList>
            <person name="Sweeney P."/>
            <person name="Stephens N."/>
            <person name="Murphy C."/>
            <person name="Caffrey P."/>
        </authorList>
    </citation>
    <scope>NUCLEOTIDE SEQUENCE [LARGE SCALE GENOMIC DNA]</scope>
    <source>
        <strain evidence="3">ATCC 14899</strain>
    </source>
</reference>
<organism evidence="1 3">
    <name type="scientific">Streptomyces nodosus</name>
    <dbReference type="NCBI Taxonomy" id="40318"/>
    <lineage>
        <taxon>Bacteria</taxon>
        <taxon>Bacillati</taxon>
        <taxon>Actinomycetota</taxon>
        <taxon>Actinomycetes</taxon>
        <taxon>Kitasatosporales</taxon>
        <taxon>Streptomycetaceae</taxon>
        <taxon>Streptomyces</taxon>
    </lineage>
</organism>
<evidence type="ECO:0000313" key="3">
    <source>
        <dbReference type="Proteomes" id="UP000031526"/>
    </source>
</evidence>
<dbReference type="EMBL" id="CP009313">
    <property type="protein sequence ID" value="AJE39712.1"/>
    <property type="molecule type" value="Genomic_DNA"/>
</dbReference>
<keyword evidence="3" id="KW-1185">Reference proteome</keyword>
<evidence type="ECO:0000313" key="2">
    <source>
        <dbReference type="EMBL" id="QEV38304.1"/>
    </source>
</evidence>
<proteinExistence type="predicted"/>
<name>A0A0B5DIB7_9ACTN</name>
<dbReference type="HOGENOM" id="CLU_2290110_0_0_11"/>
<dbReference type="EMBL" id="CP023747">
    <property type="protein sequence ID" value="QEV38304.1"/>
    <property type="molecule type" value="Genomic_DNA"/>
</dbReference>
<evidence type="ECO:0000313" key="1">
    <source>
        <dbReference type="EMBL" id="AJE39712.1"/>
    </source>
</evidence>
<dbReference type="KEGG" id="snq:CP978_06885"/>
<dbReference type="Proteomes" id="UP000031526">
    <property type="component" value="Chromosome"/>
</dbReference>
<gene>
    <name evidence="2" type="ORF">CP978_06885</name>
    <name evidence="1" type="ORF">SNOD_06545</name>
</gene>
<protein>
    <submittedName>
        <fullName evidence="1">Uncharacterized protein</fullName>
    </submittedName>
</protein>
<reference evidence="2 4" key="3">
    <citation type="submission" date="2017-09" db="EMBL/GenBank/DDBJ databases">
        <title>Streptomyces genome completion.</title>
        <authorList>
            <person name="Lee N."/>
            <person name="Cho B.-K."/>
        </authorList>
    </citation>
    <scope>NUCLEOTIDE SEQUENCE [LARGE SCALE GENOMIC DNA]</scope>
    <source>
        <strain evidence="2 4">ATCC 14899</strain>
    </source>
</reference>
<dbReference type="OrthoDB" id="4215338at2"/>
<dbReference type="STRING" id="40318.SNOD_06545"/>
<sequence length="101" mass="11002">MTAALTCRKTHSLETGSVYAWETAEGATGNVLIDLAEAVARPCTPEGAVLGEMLLAKDVGNTENPDPDPEIRRAFLIAASVIFQEGERQGRLPDTIRRTYW</sequence>